<dbReference type="CTD" id="55090"/>
<feature type="compositionally biased region" description="Basic residues" evidence="12">
    <location>
        <begin position="1"/>
        <end position="10"/>
    </location>
</feature>
<protein>
    <recommendedName>
        <fullName evidence="3 11">Mediator of RNA polymerase II transcription subunit 9</fullName>
    </recommendedName>
    <alternativeName>
        <fullName evidence="10 11">Mediator complex subunit 9</fullName>
    </alternativeName>
</protein>
<gene>
    <name evidence="11 14" type="primary">MED9</name>
</gene>
<evidence type="ECO:0000256" key="5">
    <source>
        <dbReference type="ARBA" id="ARBA00023054"/>
    </source>
</evidence>
<feature type="region of interest" description="Disordered" evidence="12">
    <location>
        <begin position="1"/>
        <end position="123"/>
    </location>
</feature>
<keyword evidence="4 11" id="KW-0805">Transcription regulation</keyword>
<organism evidence="13 14">
    <name type="scientific">Phascolarctos cinereus</name>
    <name type="common">Koala</name>
    <dbReference type="NCBI Taxonomy" id="38626"/>
    <lineage>
        <taxon>Eukaryota</taxon>
        <taxon>Metazoa</taxon>
        <taxon>Chordata</taxon>
        <taxon>Craniata</taxon>
        <taxon>Vertebrata</taxon>
        <taxon>Euteleostomi</taxon>
        <taxon>Mammalia</taxon>
        <taxon>Metatheria</taxon>
        <taxon>Diprotodontia</taxon>
        <taxon>Phascolarctidae</taxon>
        <taxon>Phascolarctos</taxon>
    </lineage>
</organism>
<accession>A0A6P5IM38</accession>
<dbReference type="InParanoid" id="A0A6P5IM38"/>
<dbReference type="Proteomes" id="UP000515140">
    <property type="component" value="Unplaced"/>
</dbReference>
<evidence type="ECO:0000256" key="3">
    <source>
        <dbReference type="ARBA" id="ARBA00020636"/>
    </source>
</evidence>
<dbReference type="RefSeq" id="XP_020823045.1">
    <property type="nucleotide sequence ID" value="XM_020967386.1"/>
</dbReference>
<evidence type="ECO:0000313" key="13">
    <source>
        <dbReference type="Proteomes" id="UP000515140"/>
    </source>
</evidence>
<comment type="subunit">
    <text evidence="11">Component of the Mediator complex, which is composed of MED1, MED4, MED6, MED7, MED8, MED9, MED10, MED11, MED12, MED13, MED13L, MED14, MED15, MED16, MED17, MED18, MED19, MED20, MED21, MED22, MED23, MED24, MED25, MED26, MED27, MED29, MED30, MED31, CCNC, CDK8 and CDC2L6/CDK11. The MED12, MED13, CCNC and CDK8 subunits form a distinct module termed the CDK8 module. Mediator containing the CDK8 module is less active than Mediator lacking this module in supporting transcriptional activation. Individual preparations of the Mediator complex lacking one or more distinct subunits have been variously termed ARC, CRSP, DRIP, PC2, SMCC and TRAP.</text>
</comment>
<dbReference type="FunCoup" id="A0A6P5IM38">
    <property type="interactions" value="1349"/>
</dbReference>
<keyword evidence="7 11" id="KW-0804">Transcription</keyword>
<dbReference type="KEGG" id="pcw:110194816"/>
<dbReference type="AlphaFoldDB" id="A0A6P5IM38"/>
<comment type="function">
    <text evidence="9 11">Component of the Mediator complex, a coactivator involved in the regulated transcription of nearly all RNA polymerase II-dependent genes. Mediator functions as a bridge to convey information from gene-specific regulatory proteins to the basal RNA polymerase II transcription machinery. Mediator is recruited to promoters by direct interactions with regulatory proteins and serves as a scaffold for the assembly of a functional preinitiation complex with RNA polymerase II and the general transcription factors.</text>
</comment>
<dbReference type="CDD" id="cd21431">
    <property type="entry name" value="Med9-C"/>
    <property type="match status" value="1"/>
</dbReference>
<keyword evidence="13" id="KW-1185">Reference proteome</keyword>
<evidence type="ECO:0000256" key="2">
    <source>
        <dbReference type="ARBA" id="ARBA00008089"/>
    </source>
</evidence>
<dbReference type="PANTHER" id="PTHR20844:SF0">
    <property type="entry name" value="MEDIATOR OF RNA POLYMERASE II TRANSCRIPTION SUBUNIT 9"/>
    <property type="match status" value="1"/>
</dbReference>
<evidence type="ECO:0000256" key="11">
    <source>
        <dbReference type="RuleBase" id="RU364145"/>
    </source>
</evidence>
<evidence type="ECO:0000256" key="4">
    <source>
        <dbReference type="ARBA" id="ARBA00023015"/>
    </source>
</evidence>
<comment type="subcellular location">
    <subcellularLocation>
        <location evidence="1 11">Nucleus</location>
    </subcellularLocation>
</comment>
<keyword evidence="5" id="KW-0175">Coiled coil</keyword>
<dbReference type="GO" id="GO:0003712">
    <property type="term" value="F:transcription coregulator activity"/>
    <property type="evidence" value="ECO:0007669"/>
    <property type="project" value="InterPro"/>
</dbReference>
<evidence type="ECO:0000256" key="12">
    <source>
        <dbReference type="SAM" id="MobiDB-lite"/>
    </source>
</evidence>
<dbReference type="GeneID" id="110194816"/>
<proteinExistence type="inferred from homology"/>
<comment type="similarity">
    <text evidence="2 11">Belongs to the Mediator complex subunit 9 family.</text>
</comment>
<feature type="compositionally biased region" description="Low complexity" evidence="12">
    <location>
        <begin position="72"/>
        <end position="87"/>
    </location>
</feature>
<dbReference type="PANTHER" id="PTHR20844">
    <property type="entry name" value="MEDIATOR OF RNA POLYMERASE II TRANSCRIPTION, SUBUNIT 9"/>
    <property type="match status" value="1"/>
</dbReference>
<feature type="compositionally biased region" description="Pro residues" evidence="12">
    <location>
        <begin position="103"/>
        <end position="118"/>
    </location>
</feature>
<dbReference type="SUPFAM" id="SSF140718">
    <property type="entry name" value="Mediator hinge subcomplex-like"/>
    <property type="match status" value="1"/>
</dbReference>
<evidence type="ECO:0000256" key="1">
    <source>
        <dbReference type="ARBA" id="ARBA00004123"/>
    </source>
</evidence>
<dbReference type="Gene3D" id="6.10.280.10">
    <property type="entry name" value="Mediator complex, subunit Med21"/>
    <property type="match status" value="1"/>
</dbReference>
<dbReference type="InterPro" id="IPR039242">
    <property type="entry name" value="MED9_metazoa"/>
</dbReference>
<name>A0A6P5IM38_PHACI</name>
<dbReference type="InterPro" id="IPR037212">
    <property type="entry name" value="Med7/Med21-like"/>
</dbReference>
<keyword evidence="6 11" id="KW-0010">Activator</keyword>
<dbReference type="Pfam" id="PF07544">
    <property type="entry name" value="Med9"/>
    <property type="match status" value="1"/>
</dbReference>
<keyword evidence="8 11" id="KW-0539">Nucleus</keyword>
<evidence type="ECO:0000256" key="10">
    <source>
        <dbReference type="ARBA" id="ARBA00031260"/>
    </source>
</evidence>
<evidence type="ECO:0000256" key="7">
    <source>
        <dbReference type="ARBA" id="ARBA00023163"/>
    </source>
</evidence>
<dbReference type="GO" id="GO:0016592">
    <property type="term" value="C:mediator complex"/>
    <property type="evidence" value="ECO:0007669"/>
    <property type="project" value="InterPro"/>
</dbReference>
<evidence type="ECO:0000313" key="14">
    <source>
        <dbReference type="RefSeq" id="XP_020823045.1"/>
    </source>
</evidence>
<evidence type="ECO:0000256" key="8">
    <source>
        <dbReference type="ARBA" id="ARBA00023242"/>
    </source>
</evidence>
<reference evidence="14" key="1">
    <citation type="submission" date="2025-08" db="UniProtKB">
        <authorList>
            <consortium name="RefSeq"/>
        </authorList>
    </citation>
    <scope>IDENTIFICATION</scope>
    <source>
        <tissue evidence="14">Spleen</tissue>
    </source>
</reference>
<dbReference type="InterPro" id="IPR011425">
    <property type="entry name" value="Med9"/>
</dbReference>
<dbReference type="GO" id="GO:0006357">
    <property type="term" value="P:regulation of transcription by RNA polymerase II"/>
    <property type="evidence" value="ECO:0007669"/>
    <property type="project" value="InterPro"/>
</dbReference>
<evidence type="ECO:0000256" key="9">
    <source>
        <dbReference type="ARBA" id="ARBA00025687"/>
    </source>
</evidence>
<evidence type="ECO:0000256" key="6">
    <source>
        <dbReference type="ARBA" id="ARBA00023159"/>
    </source>
</evidence>
<sequence length="209" mass="22989">MRTKKRRRGRGGGLLGGSRPFPYPARPGAARPVTCKGSDSRLGPGDNRRSAGSTGPTAMASVGVVSGRPAEETLPQPQEPPLQEQKPLPAPQPPPQAQQQPSQPQPPASVTLQPPPLPGLKEEETYSFLPLVHDVIKCMDKDSVDMHQELTALKTKFQEMRKVISTMPGINSSPEQQQQQLQSLREQVRTKNELLQKYKSLCMFEIPKE</sequence>